<organism evidence="1 2">
    <name type="scientific">Pseudanabaena cinerea FACHB-1277</name>
    <dbReference type="NCBI Taxonomy" id="2949581"/>
    <lineage>
        <taxon>Bacteria</taxon>
        <taxon>Bacillati</taxon>
        <taxon>Cyanobacteriota</taxon>
        <taxon>Cyanophyceae</taxon>
        <taxon>Pseudanabaenales</taxon>
        <taxon>Pseudanabaenaceae</taxon>
        <taxon>Pseudanabaena</taxon>
        <taxon>Pseudanabaena cinerea</taxon>
    </lineage>
</organism>
<protein>
    <recommendedName>
        <fullName evidence="3">Lipoprotein</fullName>
    </recommendedName>
</protein>
<evidence type="ECO:0008006" key="3">
    <source>
        <dbReference type="Google" id="ProtNLM"/>
    </source>
</evidence>
<reference evidence="1" key="1">
    <citation type="journal article" date="2015" name="ISME J.">
        <title>Draft Genome Sequence of Streptomyces incarnatus NRRL8089, which Produces the Nucleoside Antibiotic Sinefungin.</title>
        <authorList>
            <person name="Oshima K."/>
            <person name="Hattori M."/>
            <person name="Shimizu H."/>
            <person name="Fukuda K."/>
            <person name="Nemoto M."/>
            <person name="Inagaki K."/>
            <person name="Tamura T."/>
        </authorList>
    </citation>
    <scope>NUCLEOTIDE SEQUENCE</scope>
    <source>
        <strain evidence="1">FACHB-1277</strain>
    </source>
</reference>
<dbReference type="RefSeq" id="WP_190350174.1">
    <property type="nucleotide sequence ID" value="NZ_JACJPY010000013.1"/>
</dbReference>
<dbReference type="AlphaFoldDB" id="A0A926USA8"/>
<dbReference type="PROSITE" id="PS51257">
    <property type="entry name" value="PROKAR_LIPOPROTEIN"/>
    <property type="match status" value="1"/>
</dbReference>
<comment type="caution">
    <text evidence="1">The sequence shown here is derived from an EMBL/GenBank/DDBJ whole genome shotgun (WGS) entry which is preliminary data.</text>
</comment>
<name>A0A926USA8_9CYAN</name>
<evidence type="ECO:0000313" key="1">
    <source>
        <dbReference type="EMBL" id="MBD2149803.1"/>
    </source>
</evidence>
<proteinExistence type="predicted"/>
<reference evidence="1" key="2">
    <citation type="submission" date="2020-08" db="EMBL/GenBank/DDBJ databases">
        <authorList>
            <person name="Chen M."/>
            <person name="Teng W."/>
            <person name="Zhao L."/>
            <person name="Hu C."/>
            <person name="Zhou Y."/>
            <person name="Han B."/>
            <person name="Song L."/>
            <person name="Shu W."/>
        </authorList>
    </citation>
    <scope>NUCLEOTIDE SEQUENCE</scope>
    <source>
        <strain evidence="1">FACHB-1277</strain>
    </source>
</reference>
<dbReference type="Proteomes" id="UP000631421">
    <property type="component" value="Unassembled WGS sequence"/>
</dbReference>
<dbReference type="EMBL" id="JACJPY010000013">
    <property type="protein sequence ID" value="MBD2149803.1"/>
    <property type="molecule type" value="Genomic_DNA"/>
</dbReference>
<evidence type="ECO:0000313" key="2">
    <source>
        <dbReference type="Proteomes" id="UP000631421"/>
    </source>
</evidence>
<sequence length="153" mass="17035">MNKYLKIIGSISTLQLLIACGASLPDQCKQLTIITKEYTEIKEPIRSKNYELSADQLFQKSKKIEKLQLSDSSLKALQQKLVSNYDDWAKSTLSGAGIAKQQELSANDGASTDNLKKQLDISHQLSENGEKIYKALQENIELTAELKKTCPNS</sequence>
<accession>A0A926USA8</accession>
<gene>
    <name evidence="1" type="ORF">H6F44_06635</name>
</gene>
<keyword evidence="2" id="KW-1185">Reference proteome</keyword>